<evidence type="ECO:0000313" key="1">
    <source>
        <dbReference type="EMBL" id="CAB4126635.1"/>
    </source>
</evidence>
<proteinExistence type="predicted"/>
<name>A0A6J5KZD5_9CAUD</name>
<dbReference type="EMBL" id="LR796209">
    <property type="protein sequence ID" value="CAB4126635.1"/>
    <property type="molecule type" value="Genomic_DNA"/>
</dbReference>
<protein>
    <submittedName>
        <fullName evidence="1">Uncharacterized protein</fullName>
    </submittedName>
</protein>
<accession>A0A6J5KZD5</accession>
<sequence length="78" mass="8706">MNQHTQTIYGVVNCAFYNRAANGDIAWHETAEDRDAHLSTLRARAIKAGLSKTAAQAGIYPTSRVILKRNRENYDLDA</sequence>
<gene>
    <name evidence="1" type="ORF">UFOVP75_19</name>
</gene>
<reference evidence="1" key="1">
    <citation type="submission" date="2020-04" db="EMBL/GenBank/DDBJ databases">
        <authorList>
            <person name="Chiriac C."/>
            <person name="Salcher M."/>
            <person name="Ghai R."/>
            <person name="Kavagutti S V."/>
        </authorList>
    </citation>
    <scope>NUCLEOTIDE SEQUENCE</scope>
</reference>
<organism evidence="1">
    <name type="scientific">uncultured Caudovirales phage</name>
    <dbReference type="NCBI Taxonomy" id="2100421"/>
    <lineage>
        <taxon>Viruses</taxon>
        <taxon>Duplodnaviria</taxon>
        <taxon>Heunggongvirae</taxon>
        <taxon>Uroviricota</taxon>
        <taxon>Caudoviricetes</taxon>
        <taxon>Peduoviridae</taxon>
        <taxon>Maltschvirus</taxon>
        <taxon>Maltschvirus maltsch</taxon>
    </lineage>
</organism>